<feature type="domain" description="Response regulatory" evidence="8">
    <location>
        <begin position="2"/>
        <end position="116"/>
    </location>
</feature>
<dbReference type="PROSITE" id="PS51755">
    <property type="entry name" value="OMPR_PHOB"/>
    <property type="match status" value="1"/>
</dbReference>
<dbReference type="GO" id="GO:0006355">
    <property type="term" value="P:regulation of DNA-templated transcription"/>
    <property type="evidence" value="ECO:0007669"/>
    <property type="project" value="InterPro"/>
</dbReference>
<gene>
    <name evidence="10" type="ORF">A3A78_03970</name>
</gene>
<evidence type="ECO:0000313" key="11">
    <source>
        <dbReference type="Proteomes" id="UP000176504"/>
    </source>
</evidence>
<evidence type="ECO:0000256" key="4">
    <source>
        <dbReference type="ARBA" id="ARBA00023125"/>
    </source>
</evidence>
<evidence type="ECO:0000256" key="1">
    <source>
        <dbReference type="ARBA" id="ARBA00022553"/>
    </source>
</evidence>
<dbReference type="PANTHER" id="PTHR48111:SF22">
    <property type="entry name" value="REGULATOR OF RPOS"/>
    <property type="match status" value="1"/>
</dbReference>
<dbReference type="GO" id="GO:0000156">
    <property type="term" value="F:phosphorelay response regulator activity"/>
    <property type="evidence" value="ECO:0007669"/>
    <property type="project" value="TreeGrafter"/>
</dbReference>
<evidence type="ECO:0000256" key="7">
    <source>
        <dbReference type="PROSITE-ProRule" id="PRU01091"/>
    </source>
</evidence>
<dbReference type="Gene3D" id="1.10.10.10">
    <property type="entry name" value="Winged helix-like DNA-binding domain superfamily/Winged helix DNA-binding domain"/>
    <property type="match status" value="1"/>
</dbReference>
<evidence type="ECO:0000256" key="6">
    <source>
        <dbReference type="PROSITE-ProRule" id="PRU00169"/>
    </source>
</evidence>
<dbReference type="Pfam" id="PF00486">
    <property type="entry name" value="Trans_reg_C"/>
    <property type="match status" value="1"/>
</dbReference>
<dbReference type="Proteomes" id="UP000176504">
    <property type="component" value="Unassembled WGS sequence"/>
</dbReference>
<organism evidence="10 11">
    <name type="scientific">candidate division WWE3 bacterium RIFCSPLOWO2_01_FULL_41_18</name>
    <dbReference type="NCBI Taxonomy" id="1802625"/>
    <lineage>
        <taxon>Bacteria</taxon>
        <taxon>Katanobacteria</taxon>
    </lineage>
</organism>
<feature type="domain" description="OmpR/PhoB-type" evidence="9">
    <location>
        <begin position="124"/>
        <end position="224"/>
    </location>
</feature>
<dbReference type="Gene3D" id="6.10.250.690">
    <property type="match status" value="1"/>
</dbReference>
<dbReference type="InterPro" id="IPR036388">
    <property type="entry name" value="WH-like_DNA-bd_sf"/>
</dbReference>
<feature type="modified residue" description="4-aspartylphosphate" evidence="6">
    <location>
        <position position="51"/>
    </location>
</feature>
<feature type="DNA-binding region" description="OmpR/PhoB-type" evidence="7">
    <location>
        <begin position="124"/>
        <end position="224"/>
    </location>
</feature>
<evidence type="ECO:0000259" key="8">
    <source>
        <dbReference type="PROSITE" id="PS50110"/>
    </source>
</evidence>
<dbReference type="AlphaFoldDB" id="A0A1F4VD79"/>
<dbReference type="InterPro" id="IPR001867">
    <property type="entry name" value="OmpR/PhoB-type_DNA-bd"/>
</dbReference>
<dbReference type="InterPro" id="IPR039420">
    <property type="entry name" value="WalR-like"/>
</dbReference>
<dbReference type="GO" id="GO:0000976">
    <property type="term" value="F:transcription cis-regulatory region binding"/>
    <property type="evidence" value="ECO:0007669"/>
    <property type="project" value="TreeGrafter"/>
</dbReference>
<evidence type="ECO:0000313" key="10">
    <source>
        <dbReference type="EMBL" id="OGC55107.1"/>
    </source>
</evidence>
<evidence type="ECO:0000256" key="5">
    <source>
        <dbReference type="ARBA" id="ARBA00023163"/>
    </source>
</evidence>
<dbReference type="Gene3D" id="3.40.50.2300">
    <property type="match status" value="1"/>
</dbReference>
<keyword evidence="5" id="KW-0804">Transcription</keyword>
<proteinExistence type="predicted"/>
<dbReference type="SMART" id="SM00862">
    <property type="entry name" value="Trans_reg_C"/>
    <property type="match status" value="1"/>
</dbReference>
<dbReference type="SUPFAM" id="SSF52172">
    <property type="entry name" value="CheY-like"/>
    <property type="match status" value="1"/>
</dbReference>
<accession>A0A1F4VD79</accession>
<dbReference type="InterPro" id="IPR011006">
    <property type="entry name" value="CheY-like_superfamily"/>
</dbReference>
<dbReference type="PANTHER" id="PTHR48111">
    <property type="entry name" value="REGULATOR OF RPOS"/>
    <property type="match status" value="1"/>
</dbReference>
<sequence>MRVLIVEDEHKIAQAIKKGLEQETFSVDLAYNGNDAYDLAAAESYDAIILDLMLPGMNGLEVCKKLREEKNHTPILMLTAKSELEDKIAGLNTGADDYLTKPFAFEELLARLRALLRRPQTALKNELICGDLTLNTQTYNVTRNKKTINLSKKEYALLEYLMRNKGRVLTKDQIISHVWDYNSNVLLNTVEQYIGYLRKKIDRNFPSKKSLIHTVRGFGYKISEENV</sequence>
<dbReference type="InterPro" id="IPR001789">
    <property type="entry name" value="Sig_transdc_resp-reg_receiver"/>
</dbReference>
<keyword evidence="1 6" id="KW-0597">Phosphoprotein</keyword>
<dbReference type="GO" id="GO:0005829">
    <property type="term" value="C:cytosol"/>
    <property type="evidence" value="ECO:0007669"/>
    <property type="project" value="TreeGrafter"/>
</dbReference>
<evidence type="ECO:0000256" key="3">
    <source>
        <dbReference type="ARBA" id="ARBA00023015"/>
    </source>
</evidence>
<reference evidence="10 11" key="1">
    <citation type="journal article" date="2016" name="Nat. Commun.">
        <title>Thousands of microbial genomes shed light on interconnected biogeochemical processes in an aquifer system.</title>
        <authorList>
            <person name="Anantharaman K."/>
            <person name="Brown C.T."/>
            <person name="Hug L.A."/>
            <person name="Sharon I."/>
            <person name="Castelle C.J."/>
            <person name="Probst A.J."/>
            <person name="Thomas B.C."/>
            <person name="Singh A."/>
            <person name="Wilkins M.J."/>
            <person name="Karaoz U."/>
            <person name="Brodie E.L."/>
            <person name="Williams K.H."/>
            <person name="Hubbard S.S."/>
            <person name="Banfield J.F."/>
        </authorList>
    </citation>
    <scope>NUCLEOTIDE SEQUENCE [LARGE SCALE GENOMIC DNA]</scope>
</reference>
<dbReference type="CDD" id="cd19935">
    <property type="entry name" value="REC_OmpR_CusR-like"/>
    <property type="match status" value="1"/>
</dbReference>
<keyword evidence="4 7" id="KW-0238">DNA-binding</keyword>
<evidence type="ECO:0000256" key="2">
    <source>
        <dbReference type="ARBA" id="ARBA00023012"/>
    </source>
</evidence>
<dbReference type="Pfam" id="PF00072">
    <property type="entry name" value="Response_reg"/>
    <property type="match status" value="1"/>
</dbReference>
<dbReference type="SMART" id="SM00448">
    <property type="entry name" value="REC"/>
    <property type="match status" value="1"/>
</dbReference>
<dbReference type="FunFam" id="3.40.50.2300:FF:000001">
    <property type="entry name" value="DNA-binding response regulator PhoB"/>
    <property type="match status" value="1"/>
</dbReference>
<keyword evidence="3" id="KW-0805">Transcription regulation</keyword>
<dbReference type="GO" id="GO:0032993">
    <property type="term" value="C:protein-DNA complex"/>
    <property type="evidence" value="ECO:0007669"/>
    <property type="project" value="TreeGrafter"/>
</dbReference>
<keyword evidence="2" id="KW-0902">Two-component regulatory system</keyword>
<protein>
    <submittedName>
        <fullName evidence="10">DNA-binding response regulator</fullName>
    </submittedName>
</protein>
<dbReference type="FunFam" id="1.10.10.10:FF:000005">
    <property type="entry name" value="Two-component system response regulator"/>
    <property type="match status" value="1"/>
</dbReference>
<evidence type="ECO:0000259" key="9">
    <source>
        <dbReference type="PROSITE" id="PS51755"/>
    </source>
</evidence>
<dbReference type="EMBL" id="MEVI01000003">
    <property type="protein sequence ID" value="OGC55107.1"/>
    <property type="molecule type" value="Genomic_DNA"/>
</dbReference>
<dbReference type="PROSITE" id="PS50110">
    <property type="entry name" value="RESPONSE_REGULATORY"/>
    <property type="match status" value="1"/>
</dbReference>
<name>A0A1F4VD79_UNCKA</name>
<comment type="caution">
    <text evidence="10">The sequence shown here is derived from an EMBL/GenBank/DDBJ whole genome shotgun (WGS) entry which is preliminary data.</text>
</comment>
<dbReference type="CDD" id="cd00383">
    <property type="entry name" value="trans_reg_C"/>
    <property type="match status" value="1"/>
</dbReference>